<sequence length="421" mass="44998">MRKSVGRLILFGLPAGLAVTFFIVFTTLVQTAPQPERADFTPQPTAVFVTEAETSPVRLTVRTQGEVRPLTEISLTAQVSGRIQYVNPSFVDGGFFEAGETLIRLEDEDYQLAVTRAEALVAQRRQQLIREEAESDLARQEWEAIGEGEASPLTLRQPQLADARAQLAAAEASLAEARLNLRRTRISAPFDGRVREKMADVGQYVSPGVQIGRVFSTNVAQVRLPLTDAELGQLGIPVAFRATEDTPGPSVALTATVAGERREWTGELVRTDSAIDPRTRTMSAMVEVDDPYGAAAEETGAPLAVGLFVDAAIEGRAIEQAYILPRSALRGENQVYVAEPDGTLSIRNATVINTTADQVVLASGVEAGERVVTSPVRGAADGMSITPLGPDGQPLDETDAESDDDEAEGEQTSEAAVARAG</sequence>
<comment type="caution">
    <text evidence="5">The sequence shown here is derived from an EMBL/GenBank/DDBJ whole genome shotgun (WGS) entry which is preliminary data.</text>
</comment>
<dbReference type="OrthoDB" id="7811737at2"/>
<evidence type="ECO:0000256" key="2">
    <source>
        <dbReference type="SAM" id="Coils"/>
    </source>
</evidence>
<dbReference type="Gene3D" id="2.40.50.100">
    <property type="match status" value="1"/>
</dbReference>
<dbReference type="RefSeq" id="WP_109252098.1">
    <property type="nucleotide sequence ID" value="NZ_QEXV01000001.1"/>
</dbReference>
<evidence type="ECO:0000256" key="1">
    <source>
        <dbReference type="ARBA" id="ARBA00009477"/>
    </source>
</evidence>
<feature type="domain" description="Multidrug resistance protein MdtA-like barrel-sandwich hybrid" evidence="4">
    <location>
        <begin position="73"/>
        <end position="210"/>
    </location>
</feature>
<dbReference type="NCBIfam" id="TIGR01730">
    <property type="entry name" value="RND_mfp"/>
    <property type="match status" value="1"/>
</dbReference>
<keyword evidence="2" id="KW-0175">Coiled coil</keyword>
<feature type="compositionally biased region" description="Acidic residues" evidence="3">
    <location>
        <begin position="394"/>
        <end position="411"/>
    </location>
</feature>
<dbReference type="SUPFAM" id="SSF111369">
    <property type="entry name" value="HlyD-like secretion proteins"/>
    <property type="match status" value="1"/>
</dbReference>
<name>A0A2U2BXX8_9PROT</name>
<dbReference type="PANTHER" id="PTHR30469">
    <property type="entry name" value="MULTIDRUG RESISTANCE PROTEIN MDTA"/>
    <property type="match status" value="1"/>
</dbReference>
<comment type="similarity">
    <text evidence="1">Belongs to the membrane fusion protein (MFP) (TC 8.A.1) family.</text>
</comment>
<dbReference type="Gene3D" id="2.40.30.170">
    <property type="match status" value="1"/>
</dbReference>
<organism evidence="5 6">
    <name type="scientific">Marinicauda salina</name>
    <dbReference type="NCBI Taxonomy" id="2135793"/>
    <lineage>
        <taxon>Bacteria</taxon>
        <taxon>Pseudomonadati</taxon>
        <taxon>Pseudomonadota</taxon>
        <taxon>Alphaproteobacteria</taxon>
        <taxon>Maricaulales</taxon>
        <taxon>Maricaulaceae</taxon>
        <taxon>Marinicauda</taxon>
    </lineage>
</organism>
<dbReference type="GO" id="GO:0015562">
    <property type="term" value="F:efflux transmembrane transporter activity"/>
    <property type="evidence" value="ECO:0007669"/>
    <property type="project" value="TreeGrafter"/>
</dbReference>
<feature type="region of interest" description="Disordered" evidence="3">
    <location>
        <begin position="374"/>
        <end position="421"/>
    </location>
</feature>
<accession>A0A2U2BXX8</accession>
<dbReference type="InterPro" id="IPR006143">
    <property type="entry name" value="RND_pump_MFP"/>
</dbReference>
<reference evidence="6" key="1">
    <citation type="submission" date="2018-05" db="EMBL/GenBank/DDBJ databases">
        <authorList>
            <person name="Liu B.-T."/>
        </authorList>
    </citation>
    <scope>NUCLEOTIDE SEQUENCE [LARGE SCALE GENOMIC DNA]</scope>
    <source>
        <strain evidence="6">WD6-1</strain>
    </source>
</reference>
<evidence type="ECO:0000256" key="3">
    <source>
        <dbReference type="SAM" id="MobiDB-lite"/>
    </source>
</evidence>
<dbReference type="PANTHER" id="PTHR30469:SF12">
    <property type="entry name" value="MULTIDRUG RESISTANCE PROTEIN MDTA"/>
    <property type="match status" value="1"/>
</dbReference>
<protein>
    <submittedName>
        <fullName evidence="5">Efflux RND transporter periplasmic adaptor subunit</fullName>
    </submittedName>
</protein>
<dbReference type="Gene3D" id="2.40.420.20">
    <property type="match status" value="1"/>
</dbReference>
<dbReference type="Pfam" id="PF25917">
    <property type="entry name" value="BSH_RND"/>
    <property type="match status" value="1"/>
</dbReference>
<dbReference type="GO" id="GO:1990281">
    <property type="term" value="C:efflux pump complex"/>
    <property type="evidence" value="ECO:0007669"/>
    <property type="project" value="TreeGrafter"/>
</dbReference>
<gene>
    <name evidence="5" type="ORF">DDZ18_04335</name>
</gene>
<evidence type="ECO:0000313" key="6">
    <source>
        <dbReference type="Proteomes" id="UP000245168"/>
    </source>
</evidence>
<dbReference type="Gene3D" id="1.10.287.470">
    <property type="entry name" value="Helix hairpin bin"/>
    <property type="match status" value="1"/>
</dbReference>
<proteinExistence type="inferred from homology"/>
<dbReference type="InterPro" id="IPR058625">
    <property type="entry name" value="MdtA-like_BSH"/>
</dbReference>
<keyword evidence="6" id="KW-1185">Reference proteome</keyword>
<feature type="coiled-coil region" evidence="2">
    <location>
        <begin position="160"/>
        <end position="187"/>
    </location>
</feature>
<dbReference type="Proteomes" id="UP000245168">
    <property type="component" value="Unassembled WGS sequence"/>
</dbReference>
<evidence type="ECO:0000313" key="5">
    <source>
        <dbReference type="EMBL" id="PWE18824.1"/>
    </source>
</evidence>
<dbReference type="AlphaFoldDB" id="A0A2U2BXX8"/>
<evidence type="ECO:0000259" key="4">
    <source>
        <dbReference type="Pfam" id="PF25917"/>
    </source>
</evidence>
<dbReference type="EMBL" id="QEXV01000001">
    <property type="protein sequence ID" value="PWE18824.1"/>
    <property type="molecule type" value="Genomic_DNA"/>
</dbReference>